<reference evidence="1" key="1">
    <citation type="journal article" date="2014" name="Front. Microbiol.">
        <title>High frequency of phylogenetically diverse reductive dehalogenase-homologous genes in deep subseafloor sedimentary metagenomes.</title>
        <authorList>
            <person name="Kawai M."/>
            <person name="Futagami T."/>
            <person name="Toyoda A."/>
            <person name="Takaki Y."/>
            <person name="Nishi S."/>
            <person name="Hori S."/>
            <person name="Arai W."/>
            <person name="Tsubouchi T."/>
            <person name="Morono Y."/>
            <person name="Uchiyama I."/>
            <person name="Ito T."/>
            <person name="Fujiyama A."/>
            <person name="Inagaki F."/>
            <person name="Takami H."/>
        </authorList>
    </citation>
    <scope>NUCLEOTIDE SEQUENCE</scope>
    <source>
        <strain evidence="1">Expedition CK06-06</strain>
    </source>
</reference>
<dbReference type="Gene3D" id="3.40.30.10">
    <property type="entry name" value="Glutaredoxin"/>
    <property type="match status" value="1"/>
</dbReference>
<dbReference type="EMBL" id="BARV01011811">
    <property type="protein sequence ID" value="GAI12447.1"/>
    <property type="molecule type" value="Genomic_DNA"/>
</dbReference>
<dbReference type="CDD" id="cd03064">
    <property type="entry name" value="TRX_Fd_NuoE"/>
    <property type="match status" value="1"/>
</dbReference>
<dbReference type="Pfam" id="PF01257">
    <property type="entry name" value="2Fe-2S_thioredx"/>
    <property type="match status" value="1"/>
</dbReference>
<sequence>TTPDMQFTLERVNCLGCCALGPVIVVDRDYHGKITPAKVKEIIETCD</sequence>
<feature type="non-terminal residue" evidence="1">
    <location>
        <position position="1"/>
    </location>
</feature>
<comment type="caution">
    <text evidence="1">The sequence shown here is derived from an EMBL/GenBank/DDBJ whole genome shotgun (WGS) entry which is preliminary data.</text>
</comment>
<dbReference type="InterPro" id="IPR002023">
    <property type="entry name" value="NuoE-like"/>
</dbReference>
<dbReference type="InterPro" id="IPR028431">
    <property type="entry name" value="NADP_DH_HndA-like"/>
</dbReference>
<gene>
    <name evidence="1" type="ORF">S06H3_22197</name>
</gene>
<dbReference type="InterPro" id="IPR042128">
    <property type="entry name" value="NuoE_dom"/>
</dbReference>
<dbReference type="PROSITE" id="PS01099">
    <property type="entry name" value="COMPLEX1_24K"/>
    <property type="match status" value="1"/>
</dbReference>
<dbReference type="SUPFAM" id="SSF52833">
    <property type="entry name" value="Thioredoxin-like"/>
    <property type="match status" value="1"/>
</dbReference>
<dbReference type="AlphaFoldDB" id="X1KZG3"/>
<accession>X1KZG3</accession>
<dbReference type="GO" id="GO:0016491">
    <property type="term" value="F:oxidoreductase activity"/>
    <property type="evidence" value="ECO:0007669"/>
    <property type="project" value="InterPro"/>
</dbReference>
<dbReference type="PANTHER" id="PTHR43342:SF1">
    <property type="entry name" value="BIFURCATING [FEFE] HYDROGENASE GAMMA SUBUNIT"/>
    <property type="match status" value="1"/>
</dbReference>
<protein>
    <recommendedName>
        <fullName evidence="2">NAD(P)H-dependent oxidoreductase subunit E</fullName>
    </recommendedName>
</protein>
<evidence type="ECO:0008006" key="2">
    <source>
        <dbReference type="Google" id="ProtNLM"/>
    </source>
</evidence>
<name>X1KZG3_9ZZZZ</name>
<dbReference type="PANTHER" id="PTHR43342">
    <property type="entry name" value="NADH-QUINONE OXIDOREDUCTASE, E SUBUNIT"/>
    <property type="match status" value="1"/>
</dbReference>
<proteinExistence type="predicted"/>
<organism evidence="1">
    <name type="scientific">marine sediment metagenome</name>
    <dbReference type="NCBI Taxonomy" id="412755"/>
    <lineage>
        <taxon>unclassified sequences</taxon>
        <taxon>metagenomes</taxon>
        <taxon>ecological metagenomes</taxon>
    </lineage>
</organism>
<evidence type="ECO:0000313" key="1">
    <source>
        <dbReference type="EMBL" id="GAI12447.1"/>
    </source>
</evidence>
<dbReference type="InterPro" id="IPR036249">
    <property type="entry name" value="Thioredoxin-like_sf"/>
</dbReference>